<dbReference type="Proteomes" id="UP001234989">
    <property type="component" value="Chromosome 9"/>
</dbReference>
<organism evidence="1 2">
    <name type="scientific">Solanum verrucosum</name>
    <dbReference type="NCBI Taxonomy" id="315347"/>
    <lineage>
        <taxon>Eukaryota</taxon>
        <taxon>Viridiplantae</taxon>
        <taxon>Streptophyta</taxon>
        <taxon>Embryophyta</taxon>
        <taxon>Tracheophyta</taxon>
        <taxon>Spermatophyta</taxon>
        <taxon>Magnoliopsida</taxon>
        <taxon>eudicotyledons</taxon>
        <taxon>Gunneridae</taxon>
        <taxon>Pentapetalae</taxon>
        <taxon>asterids</taxon>
        <taxon>lamiids</taxon>
        <taxon>Solanales</taxon>
        <taxon>Solanaceae</taxon>
        <taxon>Solanoideae</taxon>
        <taxon>Solaneae</taxon>
        <taxon>Solanum</taxon>
    </lineage>
</organism>
<evidence type="ECO:0000313" key="2">
    <source>
        <dbReference type="Proteomes" id="UP001234989"/>
    </source>
</evidence>
<reference evidence="1" key="1">
    <citation type="submission" date="2023-08" db="EMBL/GenBank/DDBJ databases">
        <title>A de novo genome assembly of Solanum verrucosum Schlechtendal, a Mexican diploid species geographically isolated from the other diploid A-genome species in potato relatives.</title>
        <authorList>
            <person name="Hosaka K."/>
        </authorList>
    </citation>
    <scope>NUCLEOTIDE SEQUENCE</scope>
    <source>
        <tissue evidence="1">Young leaves</tissue>
    </source>
</reference>
<accession>A0AAF0UGA9</accession>
<evidence type="ECO:0000313" key="1">
    <source>
        <dbReference type="EMBL" id="WMV45283.1"/>
    </source>
</evidence>
<sequence>MFVDILTERSLVGIPQTNSRFHNELTDALATLASMLPYPSNTSLEIQVRDQHYYSNTIEEPYGEQWAVTPAEVDIQSLQILEAKIEDTEWVKTRLDQLTLIEEKRLMYLRVLESTRKHRYVGKELVRKGGGRMGRTGVPGALCDVGRQRANFRSKGGALWLARFPKTQTLEVPSWGSERGGALCPFLGALRLSPSFFNSKPPISTLFFPQTLRINYNINMCKSQPEITPKNMN</sequence>
<gene>
    <name evidence="1" type="ORF">MTR67_038668</name>
</gene>
<dbReference type="EMBL" id="CP133620">
    <property type="protein sequence ID" value="WMV45283.1"/>
    <property type="molecule type" value="Genomic_DNA"/>
</dbReference>
<name>A0AAF0UGA9_SOLVR</name>
<proteinExistence type="predicted"/>
<keyword evidence="2" id="KW-1185">Reference proteome</keyword>
<dbReference type="AlphaFoldDB" id="A0AAF0UGA9"/>
<protein>
    <submittedName>
        <fullName evidence="1">Uncharacterized protein</fullName>
    </submittedName>
</protein>